<gene>
    <name evidence="8" type="ORF">IAB19_10430</name>
</gene>
<feature type="transmembrane region" description="Helical" evidence="6">
    <location>
        <begin position="333"/>
        <end position="352"/>
    </location>
</feature>
<dbReference type="PROSITE" id="PS50850">
    <property type="entry name" value="MFS"/>
    <property type="match status" value="1"/>
</dbReference>
<dbReference type="EMBL" id="JADINH010000208">
    <property type="protein sequence ID" value="MBO8416785.1"/>
    <property type="molecule type" value="Genomic_DNA"/>
</dbReference>
<feature type="transmembrane region" description="Helical" evidence="6">
    <location>
        <begin position="274"/>
        <end position="296"/>
    </location>
</feature>
<feature type="transmembrane region" description="Helical" evidence="6">
    <location>
        <begin position="55"/>
        <end position="76"/>
    </location>
</feature>
<comment type="caution">
    <text evidence="8">The sequence shown here is derived from an EMBL/GenBank/DDBJ whole genome shotgun (WGS) entry which is preliminary data.</text>
</comment>
<feature type="transmembrane region" description="Helical" evidence="6">
    <location>
        <begin position="108"/>
        <end position="130"/>
    </location>
</feature>
<feature type="transmembrane region" description="Helical" evidence="6">
    <location>
        <begin position="397"/>
        <end position="417"/>
    </location>
</feature>
<dbReference type="GO" id="GO:0005886">
    <property type="term" value="C:plasma membrane"/>
    <property type="evidence" value="ECO:0007669"/>
    <property type="project" value="TreeGrafter"/>
</dbReference>
<dbReference type="FunFam" id="1.20.1250.20:FF:000018">
    <property type="entry name" value="MFS transporter permease"/>
    <property type="match status" value="1"/>
</dbReference>
<keyword evidence="5 6" id="KW-0472">Membrane</keyword>
<organism evidence="8 9">
    <name type="scientific">Candidatus Avisuccinivibrio stercorigallinarum</name>
    <dbReference type="NCBI Taxonomy" id="2840704"/>
    <lineage>
        <taxon>Bacteria</taxon>
        <taxon>Pseudomonadati</taxon>
        <taxon>Pseudomonadota</taxon>
        <taxon>Gammaproteobacteria</taxon>
        <taxon>Aeromonadales</taxon>
        <taxon>Succinivibrionaceae</taxon>
        <taxon>Succinivibrionaceae incertae sedis</taxon>
        <taxon>Candidatus Avisuccinivibrio</taxon>
    </lineage>
</organism>
<feature type="transmembrane region" description="Helical" evidence="6">
    <location>
        <begin position="308"/>
        <end position="327"/>
    </location>
</feature>
<keyword evidence="2" id="KW-0813">Transport</keyword>
<dbReference type="PANTHER" id="PTHR43791">
    <property type="entry name" value="PERMEASE-RELATED"/>
    <property type="match status" value="1"/>
</dbReference>
<evidence type="ECO:0000256" key="3">
    <source>
        <dbReference type="ARBA" id="ARBA00022692"/>
    </source>
</evidence>
<evidence type="ECO:0000259" key="7">
    <source>
        <dbReference type="PROSITE" id="PS50850"/>
    </source>
</evidence>
<dbReference type="GO" id="GO:0022857">
    <property type="term" value="F:transmembrane transporter activity"/>
    <property type="evidence" value="ECO:0007669"/>
    <property type="project" value="InterPro"/>
</dbReference>
<comment type="subcellular location">
    <subcellularLocation>
        <location evidence="1">Membrane</location>
        <topology evidence="1">Multi-pass membrane protein</topology>
    </subcellularLocation>
</comment>
<dbReference type="InterPro" id="IPR036259">
    <property type="entry name" value="MFS_trans_sf"/>
</dbReference>
<dbReference type="PANTHER" id="PTHR43791:SF30">
    <property type="entry name" value="INNER MEMBRANE TRANSPORT PROTEIN RHMT"/>
    <property type="match status" value="1"/>
</dbReference>
<dbReference type="InterPro" id="IPR011701">
    <property type="entry name" value="MFS"/>
</dbReference>
<evidence type="ECO:0000313" key="9">
    <source>
        <dbReference type="Proteomes" id="UP000823631"/>
    </source>
</evidence>
<feature type="transmembrane region" description="Helical" evidence="6">
    <location>
        <begin position="83"/>
        <end position="102"/>
    </location>
</feature>
<feature type="transmembrane region" description="Helical" evidence="6">
    <location>
        <begin position="176"/>
        <end position="198"/>
    </location>
</feature>
<evidence type="ECO:0000256" key="6">
    <source>
        <dbReference type="SAM" id="Phobius"/>
    </source>
</evidence>
<evidence type="ECO:0000256" key="4">
    <source>
        <dbReference type="ARBA" id="ARBA00022989"/>
    </source>
</evidence>
<evidence type="ECO:0000256" key="1">
    <source>
        <dbReference type="ARBA" id="ARBA00004141"/>
    </source>
</evidence>
<reference evidence="8" key="2">
    <citation type="journal article" date="2021" name="PeerJ">
        <title>Extensive microbial diversity within the chicken gut microbiome revealed by metagenomics and culture.</title>
        <authorList>
            <person name="Gilroy R."/>
            <person name="Ravi A."/>
            <person name="Getino M."/>
            <person name="Pursley I."/>
            <person name="Horton D.L."/>
            <person name="Alikhan N.F."/>
            <person name="Baker D."/>
            <person name="Gharbi K."/>
            <person name="Hall N."/>
            <person name="Watson M."/>
            <person name="Adriaenssens E.M."/>
            <person name="Foster-Nyarko E."/>
            <person name="Jarju S."/>
            <person name="Secka A."/>
            <person name="Antonio M."/>
            <person name="Oren A."/>
            <person name="Chaudhuri R.R."/>
            <person name="La Ragione R."/>
            <person name="Hildebrand F."/>
            <person name="Pallen M.J."/>
        </authorList>
    </citation>
    <scope>NUCLEOTIDE SEQUENCE</scope>
    <source>
        <strain evidence="8">17213</strain>
    </source>
</reference>
<protein>
    <submittedName>
        <fullName evidence="8">MFS transporter</fullName>
    </submittedName>
</protein>
<dbReference type="Proteomes" id="UP000823631">
    <property type="component" value="Unassembled WGS sequence"/>
</dbReference>
<name>A0A9D9GV31_9GAMM</name>
<evidence type="ECO:0000256" key="5">
    <source>
        <dbReference type="ARBA" id="ARBA00023136"/>
    </source>
</evidence>
<dbReference type="CDD" id="cd17319">
    <property type="entry name" value="MFS_ExuT_GudP_like"/>
    <property type="match status" value="1"/>
</dbReference>
<feature type="transmembrane region" description="Helical" evidence="6">
    <location>
        <begin position="364"/>
        <end position="385"/>
    </location>
</feature>
<reference evidence="8" key="1">
    <citation type="submission" date="2020-10" db="EMBL/GenBank/DDBJ databases">
        <authorList>
            <person name="Gilroy R."/>
        </authorList>
    </citation>
    <scope>NUCLEOTIDE SEQUENCE</scope>
    <source>
        <strain evidence="8">17213</strain>
    </source>
</reference>
<dbReference type="SUPFAM" id="SSF103473">
    <property type="entry name" value="MFS general substrate transporter"/>
    <property type="match status" value="1"/>
</dbReference>
<dbReference type="Pfam" id="PF07690">
    <property type="entry name" value="MFS_1"/>
    <property type="match status" value="1"/>
</dbReference>
<dbReference type="Gene3D" id="1.20.1250.20">
    <property type="entry name" value="MFS general substrate transporter like domains"/>
    <property type="match status" value="2"/>
</dbReference>
<feature type="domain" description="Major facilitator superfamily (MFS) profile" evidence="7">
    <location>
        <begin position="18"/>
        <end position="422"/>
    </location>
</feature>
<keyword evidence="3 6" id="KW-0812">Transmembrane</keyword>
<sequence length="424" mass="45576">MDSNSYLQSAVKKNRSHLIPLMLLLYVLAFLDRSNIGFAKVQYQLDTGLSDEAFALGAGIFFLVYAFLGTPCNLLMRKIGPKIWISATTVVWGVLSAAMAIADTEAKFLTIRILLGVAEAGFFPGMIYLCASWFPQSVRAGVTGLFYLGAPLALTLGAPLSGALLDMHGFLGHPGWFWMFVIEGAIAVLVGFFAYAYLDDTPEKARFLTAEEKQALRAELDSEEKTVQTSNFKDIFTNAKVWHFAAIYFIIQMAVYGMVFFLPSQVAAILGTSVGFKASLLIAIPWIASLIGTYYIPHFSDRKNERRVTAAVTLLLAALGIGSSALLASPALAIFALCFAAIGVIAVQPVFWTMPTMVLSGAALAGGIGFINMFGAFGGFIAPIIRVYAEKAADSASAGLLTLSAITIVGVVLILMIKKPNQQN</sequence>
<feature type="transmembrane region" description="Helical" evidence="6">
    <location>
        <begin position="241"/>
        <end position="262"/>
    </location>
</feature>
<feature type="transmembrane region" description="Helical" evidence="6">
    <location>
        <begin position="142"/>
        <end position="164"/>
    </location>
</feature>
<accession>A0A9D9GV31</accession>
<evidence type="ECO:0000256" key="2">
    <source>
        <dbReference type="ARBA" id="ARBA00022448"/>
    </source>
</evidence>
<dbReference type="InterPro" id="IPR020846">
    <property type="entry name" value="MFS_dom"/>
</dbReference>
<evidence type="ECO:0000313" key="8">
    <source>
        <dbReference type="EMBL" id="MBO8416785.1"/>
    </source>
</evidence>
<dbReference type="AlphaFoldDB" id="A0A9D9GV31"/>
<proteinExistence type="predicted"/>
<keyword evidence="4 6" id="KW-1133">Transmembrane helix</keyword>